<evidence type="ECO:0000256" key="5">
    <source>
        <dbReference type="ARBA" id="ARBA00023136"/>
    </source>
</evidence>
<dbReference type="GO" id="GO:0007606">
    <property type="term" value="P:sensory perception of chemical stimulus"/>
    <property type="evidence" value="ECO:0007669"/>
    <property type="project" value="InterPro"/>
</dbReference>
<dbReference type="InterPro" id="IPR052854">
    <property type="entry name" value="Serpentine_rcpt_epsilon"/>
</dbReference>
<organism evidence="7 8">
    <name type="scientific">Caenorhabditis briggsae</name>
    <dbReference type="NCBI Taxonomy" id="6238"/>
    <lineage>
        <taxon>Eukaryota</taxon>
        <taxon>Metazoa</taxon>
        <taxon>Ecdysozoa</taxon>
        <taxon>Nematoda</taxon>
        <taxon>Chromadorea</taxon>
        <taxon>Rhabditida</taxon>
        <taxon>Rhabditina</taxon>
        <taxon>Rhabditomorpha</taxon>
        <taxon>Rhabditoidea</taxon>
        <taxon>Rhabditidae</taxon>
        <taxon>Peloderinae</taxon>
        <taxon>Caenorhabditis</taxon>
    </lineage>
</organism>
<evidence type="ECO:0000256" key="4">
    <source>
        <dbReference type="ARBA" id="ARBA00022989"/>
    </source>
</evidence>
<keyword evidence="4 6" id="KW-1133">Transmembrane helix</keyword>
<feature type="transmembrane region" description="Helical" evidence="6">
    <location>
        <begin position="100"/>
        <end position="119"/>
    </location>
</feature>
<dbReference type="PANTHER" id="PTHR47518">
    <property type="entry name" value="SERPENTINE RECEPTOR CLASS EPSILON-13-RELATED"/>
    <property type="match status" value="1"/>
</dbReference>
<sequence length="360" mass="42841">MLSIEQFNERAFKQDGFYIWFLALFLLIVILNVFSMVYYMFNLIITVRVKYYRTNLQILHQVIYATCPFSSIILIIEKSFDILGKNQVFLSDSSIFVYKPYFRTAIMCPPLFALTAIMLERVFATWFIKDYEQKQRHSVAYGIIFFMFLVSILTAYIFNSTNLILIYVAVHLFLNVICYIVSIITYKINQKYYYDNRVNKQDYSLVTRFQIAENIKVYKFFSHYLFVLAFFPITCTACALIIHYDSSPFHREILFVIFDLSFTLLCILAPYLILKTSEQWQNDLEQILTKVKNSINEPTKDRFQIGIKKSTKVQMVHERSKTLKNTFGEQMEFETSQHSDMYFDHLRTSWNRKLTKVVRV</sequence>
<feature type="transmembrane region" description="Helical" evidence="6">
    <location>
        <begin position="254"/>
        <end position="274"/>
    </location>
</feature>
<feature type="transmembrane region" description="Helical" evidence="6">
    <location>
        <begin position="164"/>
        <end position="186"/>
    </location>
</feature>
<keyword evidence="3 6" id="KW-0812">Transmembrane</keyword>
<accession>A8X0I6</accession>
<dbReference type="Pfam" id="PF03125">
    <property type="entry name" value="Sre"/>
    <property type="match status" value="1"/>
</dbReference>
<dbReference type="OMA" id="QFNERAF"/>
<keyword evidence="8" id="KW-1185">Reference proteome</keyword>
<dbReference type="FunCoup" id="A8X0I6">
    <property type="interactions" value="60"/>
</dbReference>
<dbReference type="Proteomes" id="UP000008549">
    <property type="component" value="Unassembled WGS sequence"/>
</dbReference>
<feature type="transmembrane region" description="Helical" evidence="6">
    <location>
        <begin position="17"/>
        <end position="41"/>
    </location>
</feature>
<dbReference type="eggNOG" id="ENOG502T0HU">
    <property type="taxonomic scope" value="Eukaryota"/>
</dbReference>
<proteinExistence type="inferred from homology"/>
<keyword evidence="5 6" id="KW-0472">Membrane</keyword>
<dbReference type="HOGENOM" id="CLU_043866_0_0_1"/>
<name>A8X0I6_CAEBR</name>
<reference evidence="7 8" key="2">
    <citation type="journal article" date="2011" name="PLoS Genet.">
        <title>Caenorhabditis briggsae recombinant inbred line genotypes reveal inter-strain incompatibility and the evolution of recombination.</title>
        <authorList>
            <person name="Ross J.A."/>
            <person name="Koboldt D.C."/>
            <person name="Staisch J.E."/>
            <person name="Chamberlin H.M."/>
            <person name="Gupta B.P."/>
            <person name="Miller R.D."/>
            <person name="Baird S.E."/>
            <person name="Haag E.S."/>
        </authorList>
    </citation>
    <scope>NUCLEOTIDE SEQUENCE [LARGE SCALE GENOMIC DNA]</scope>
    <source>
        <strain evidence="7 8">AF16</strain>
    </source>
</reference>
<dbReference type="GO" id="GO:0016020">
    <property type="term" value="C:membrane"/>
    <property type="evidence" value="ECO:0007669"/>
    <property type="project" value="UniProtKB-SubCell"/>
</dbReference>
<dbReference type="InterPro" id="IPR004151">
    <property type="entry name" value="7TM_GPCR_serpentine_rcpt_Sre"/>
</dbReference>
<feature type="transmembrane region" description="Helical" evidence="6">
    <location>
        <begin position="224"/>
        <end position="242"/>
    </location>
</feature>
<evidence type="ECO:0000256" key="1">
    <source>
        <dbReference type="ARBA" id="ARBA00004141"/>
    </source>
</evidence>
<gene>
    <name evidence="9" type="primary">sre-19</name>
    <name evidence="7" type="synonym">Cbr-sre-19</name>
    <name evidence="9" type="ORF">CBG06258</name>
    <name evidence="7" type="ORF">CBG_06258</name>
</gene>
<dbReference type="AlphaFoldDB" id="A8X0I6"/>
<evidence type="ECO:0000256" key="2">
    <source>
        <dbReference type="ARBA" id="ARBA00006803"/>
    </source>
</evidence>
<comment type="subcellular location">
    <subcellularLocation>
        <location evidence="1">Membrane</location>
        <topology evidence="1">Multi-pass membrane protein</topology>
    </subcellularLocation>
</comment>
<evidence type="ECO:0000256" key="6">
    <source>
        <dbReference type="SAM" id="Phobius"/>
    </source>
</evidence>
<dbReference type="EMBL" id="HE600986">
    <property type="protein sequence ID" value="CAP26146.2"/>
    <property type="molecule type" value="Genomic_DNA"/>
</dbReference>
<protein>
    <submittedName>
        <fullName evidence="7">Protein CBR-SRE-19</fullName>
    </submittedName>
</protein>
<evidence type="ECO:0000256" key="3">
    <source>
        <dbReference type="ARBA" id="ARBA00022692"/>
    </source>
</evidence>
<feature type="transmembrane region" description="Helical" evidence="6">
    <location>
        <begin position="62"/>
        <end position="80"/>
    </location>
</feature>
<feature type="transmembrane region" description="Helical" evidence="6">
    <location>
        <begin position="139"/>
        <end position="158"/>
    </location>
</feature>
<evidence type="ECO:0000313" key="9">
    <source>
        <dbReference type="WormBase" id="CBG06258"/>
    </source>
</evidence>
<dbReference type="InParanoid" id="A8X0I6"/>
<evidence type="ECO:0000313" key="7">
    <source>
        <dbReference type="EMBL" id="CAP26146.2"/>
    </source>
</evidence>
<dbReference type="WormBase" id="CBG06258">
    <property type="protein sequence ID" value="CBP44489"/>
    <property type="gene ID" value="WBGene00028562"/>
    <property type="gene designation" value="Cbr-sre-19"/>
</dbReference>
<dbReference type="PANTHER" id="PTHR47518:SF2">
    <property type="entry name" value="SERPENTINE RECEPTOR, CLASS E (EPSILON)"/>
    <property type="match status" value="1"/>
</dbReference>
<reference evidence="7 8" key="1">
    <citation type="journal article" date="2003" name="PLoS Biol.">
        <title>The genome sequence of Caenorhabditis briggsae: a platform for comparative genomics.</title>
        <authorList>
            <person name="Stein L.D."/>
            <person name="Bao Z."/>
            <person name="Blasiar D."/>
            <person name="Blumenthal T."/>
            <person name="Brent M.R."/>
            <person name="Chen N."/>
            <person name="Chinwalla A."/>
            <person name="Clarke L."/>
            <person name="Clee C."/>
            <person name="Coghlan A."/>
            <person name="Coulson A."/>
            <person name="D'Eustachio P."/>
            <person name="Fitch D.H."/>
            <person name="Fulton L.A."/>
            <person name="Fulton R.E."/>
            <person name="Griffiths-Jones S."/>
            <person name="Harris T.W."/>
            <person name="Hillier L.W."/>
            <person name="Kamath R."/>
            <person name="Kuwabara P.E."/>
            <person name="Mardis E.R."/>
            <person name="Marra M.A."/>
            <person name="Miner T.L."/>
            <person name="Minx P."/>
            <person name="Mullikin J.C."/>
            <person name="Plumb R.W."/>
            <person name="Rogers J."/>
            <person name="Schein J.E."/>
            <person name="Sohrmann M."/>
            <person name="Spieth J."/>
            <person name="Stajich J.E."/>
            <person name="Wei C."/>
            <person name="Willey D."/>
            <person name="Wilson R.K."/>
            <person name="Durbin R."/>
            <person name="Waterston R.H."/>
        </authorList>
    </citation>
    <scope>NUCLEOTIDE SEQUENCE [LARGE SCALE GENOMIC DNA]</scope>
    <source>
        <strain evidence="7 8">AF16</strain>
    </source>
</reference>
<comment type="similarity">
    <text evidence="2">Belongs to the nematode receptor-like protein sre family.</text>
</comment>
<evidence type="ECO:0000313" key="8">
    <source>
        <dbReference type="Proteomes" id="UP000008549"/>
    </source>
</evidence>